<evidence type="ECO:0000256" key="1">
    <source>
        <dbReference type="ARBA" id="ARBA00009248"/>
    </source>
</evidence>
<comment type="similarity">
    <text evidence="1">Belongs to the YjdM family.</text>
</comment>
<dbReference type="Pfam" id="PF03831">
    <property type="entry name" value="YjdM"/>
    <property type="match status" value="1"/>
</dbReference>
<evidence type="ECO:0000259" key="4">
    <source>
        <dbReference type="Pfam" id="PF08274"/>
    </source>
</evidence>
<name>A0A9Q4GL64_9CORY</name>
<evidence type="ECO:0000313" key="6">
    <source>
        <dbReference type="Proteomes" id="UP001070238"/>
    </source>
</evidence>
<feature type="domain" description="Protein YjdM N-terminal" evidence="4">
    <location>
        <begin position="6"/>
        <end position="34"/>
    </location>
</feature>
<accession>A0A9Q4GL64</accession>
<dbReference type="PANTHER" id="PTHR30305">
    <property type="entry name" value="PROTEIN YJDM-RELATED"/>
    <property type="match status" value="1"/>
</dbReference>
<dbReference type="InterPro" id="IPR004624">
    <property type="entry name" value="YjdM"/>
</dbReference>
<protein>
    <submittedName>
        <fullName evidence="5">Zinc ribbon domain-containing protein YjdM</fullName>
    </submittedName>
</protein>
<dbReference type="EMBL" id="JAPMKX010000001">
    <property type="protein sequence ID" value="MCX7537443.1"/>
    <property type="molecule type" value="Genomic_DNA"/>
</dbReference>
<dbReference type="AlphaFoldDB" id="A0A9Q4GL64"/>
<dbReference type="SUPFAM" id="SSF57783">
    <property type="entry name" value="Zinc beta-ribbon"/>
    <property type="match status" value="1"/>
</dbReference>
<dbReference type="Pfam" id="PF08274">
    <property type="entry name" value="Zn_Ribbon_YjdM"/>
    <property type="match status" value="1"/>
</dbReference>
<gene>
    <name evidence="5" type="ORF">OS123_02620</name>
</gene>
<evidence type="ECO:0000256" key="2">
    <source>
        <dbReference type="SAM" id="MobiDB-lite"/>
    </source>
</evidence>
<proteinExistence type="inferred from homology"/>
<dbReference type="Proteomes" id="UP001070238">
    <property type="component" value="Unassembled WGS sequence"/>
</dbReference>
<reference evidence="5" key="1">
    <citation type="submission" date="2022-11" db="EMBL/GenBank/DDBJ databases">
        <title>Corynebacterium sp. isolated from Penguins.</title>
        <authorList>
            <person name="Sedlar K."/>
            <person name="Svec P."/>
        </authorList>
    </citation>
    <scope>NUCLEOTIDE SEQUENCE</scope>
    <source>
        <strain evidence="5">P5875</strain>
    </source>
</reference>
<feature type="domain" description="Protein YjdM C-terminal" evidence="3">
    <location>
        <begin position="51"/>
        <end position="119"/>
    </location>
</feature>
<dbReference type="RefSeq" id="WP_267169059.1">
    <property type="nucleotide sequence ID" value="NZ_JAPMKX010000001.1"/>
</dbReference>
<sequence>MTDTATPPCPECACEYTYPLDALIICPECAHEWAPGEETPDPAGGGDTVIVDSVGNPLHDGDTVTVIKTMKVKGSAQPIKAGTKVKGIQLVDGVGDHDIDCRIEGFGAMQLKSSVVRKA</sequence>
<evidence type="ECO:0000313" key="5">
    <source>
        <dbReference type="EMBL" id="MCX7537443.1"/>
    </source>
</evidence>
<feature type="region of interest" description="Disordered" evidence="2">
    <location>
        <begin position="35"/>
        <end position="56"/>
    </location>
</feature>
<organism evidence="5 6">
    <name type="scientific">Corynebacterium antarcticum</name>
    <dbReference type="NCBI Taxonomy" id="2800405"/>
    <lineage>
        <taxon>Bacteria</taxon>
        <taxon>Bacillati</taxon>
        <taxon>Actinomycetota</taxon>
        <taxon>Actinomycetes</taxon>
        <taxon>Mycobacteriales</taxon>
        <taxon>Corynebacteriaceae</taxon>
        <taxon>Corynebacterium</taxon>
    </lineage>
</organism>
<comment type="caution">
    <text evidence="5">The sequence shown here is derived from an EMBL/GenBank/DDBJ whole genome shotgun (WGS) entry which is preliminary data.</text>
</comment>
<evidence type="ECO:0000259" key="3">
    <source>
        <dbReference type="Pfam" id="PF03831"/>
    </source>
</evidence>
<dbReference type="Gene3D" id="2.20.25.10">
    <property type="match status" value="1"/>
</dbReference>
<dbReference type="PANTHER" id="PTHR30305:SF3">
    <property type="entry name" value="PROTEIN YJDM"/>
    <property type="match status" value="1"/>
</dbReference>
<dbReference type="Gene3D" id="2.30.30.40">
    <property type="entry name" value="SH3 Domains"/>
    <property type="match status" value="1"/>
</dbReference>
<dbReference type="InterPro" id="IPR013988">
    <property type="entry name" value="YjdM_C"/>
</dbReference>
<dbReference type="InterPro" id="IPR013987">
    <property type="entry name" value="YjdM_N"/>
</dbReference>
<dbReference type="SUPFAM" id="SSF82057">
    <property type="entry name" value="Prokaryotic SH3-related domain"/>
    <property type="match status" value="1"/>
</dbReference>
<dbReference type="NCBIfam" id="TIGR00686">
    <property type="entry name" value="phnA"/>
    <property type="match status" value="1"/>
</dbReference>